<dbReference type="InterPro" id="IPR008844">
    <property type="entry name" value="Spore_GerAC-like"/>
</dbReference>
<evidence type="ECO:0000313" key="11">
    <source>
        <dbReference type="Proteomes" id="UP000619101"/>
    </source>
</evidence>
<dbReference type="Proteomes" id="UP000619101">
    <property type="component" value="Unassembled WGS sequence"/>
</dbReference>
<sequence length="392" mass="44196">MKKNYLILIFLFILPLLSGCWSRVELQDLGIITATAIDYLDDGKTRVSVQIFIPRTITTGQGGEDPSAGSTFVREGTGDNLATAISNLQEHVPRRLFWGQCKIYIFGEELAKKGIRNEIDFLVRHPSPRVNSFLFVSEGDAMEMLTLVPPLERYSGEALRKLAEEESSIKTTLRDVDMALMGTSESVSMPYIKKLESVEQAKKPHETIPVIHGAAIFKKDLMAGTLNEEEARGLLWLKDEVKRSTISIKLEGEDGEIAMTPTSGKVKFSPEIAGGNWIMNLHIGISGDIVQNETHLNLMNKDVIKTIEKEYETGLRERISKTIEQLQQEFHVDAANFGRRFHQKYPKEWNKVKDNWDEKYPEIEIKILVKAKIKGPGYIGPPAALPRNEVEE</sequence>
<dbReference type="Pfam" id="PF05504">
    <property type="entry name" value="Spore_GerAC"/>
    <property type="match status" value="1"/>
</dbReference>
<evidence type="ECO:0000256" key="6">
    <source>
        <dbReference type="ARBA" id="ARBA00023139"/>
    </source>
</evidence>
<dbReference type="PANTHER" id="PTHR35789">
    <property type="entry name" value="SPORE GERMINATION PROTEIN B3"/>
    <property type="match status" value="1"/>
</dbReference>
<dbReference type="InterPro" id="IPR038501">
    <property type="entry name" value="Spore_GerAC_C_sf"/>
</dbReference>
<comment type="subcellular location">
    <subcellularLocation>
        <location evidence="1">Membrane</location>
        <topology evidence="1">Lipid-anchor</topology>
    </subcellularLocation>
</comment>
<dbReference type="RefSeq" id="WP_191701573.1">
    <property type="nucleotide sequence ID" value="NZ_JACSPZ010000011.1"/>
</dbReference>
<comment type="caution">
    <text evidence="10">The sequence shown here is derived from an EMBL/GenBank/DDBJ whole genome shotgun (WGS) entry which is preliminary data.</text>
</comment>
<reference evidence="10 11" key="1">
    <citation type="submission" date="2020-08" db="EMBL/GenBank/DDBJ databases">
        <title>A Genomic Blueprint of the Chicken Gut Microbiome.</title>
        <authorList>
            <person name="Gilroy R."/>
            <person name="Ravi A."/>
            <person name="Getino M."/>
            <person name="Pursley I."/>
            <person name="Horton D.L."/>
            <person name="Alikhan N.-F."/>
            <person name="Baker D."/>
            <person name="Gharbi K."/>
            <person name="Hall N."/>
            <person name="Watson M."/>
            <person name="Adriaenssens E.M."/>
            <person name="Foster-Nyarko E."/>
            <person name="Jarju S."/>
            <person name="Secka A."/>
            <person name="Antonio M."/>
            <person name="Oren A."/>
            <person name="Chaudhuri R."/>
            <person name="La Ragione R.M."/>
            <person name="Hildebrand F."/>
            <person name="Pallen M.J."/>
        </authorList>
    </citation>
    <scope>NUCLEOTIDE SEQUENCE [LARGE SCALE GENOMIC DNA]</scope>
    <source>
        <strain evidence="10 11">A46</strain>
    </source>
</reference>
<organism evidence="10 11">
    <name type="scientific">Solibacillus faecavium</name>
    <dbReference type="NCBI Taxonomy" id="2762221"/>
    <lineage>
        <taxon>Bacteria</taxon>
        <taxon>Bacillati</taxon>
        <taxon>Bacillota</taxon>
        <taxon>Bacilli</taxon>
        <taxon>Bacillales</taxon>
        <taxon>Caryophanaceae</taxon>
        <taxon>Solibacillus</taxon>
    </lineage>
</organism>
<evidence type="ECO:0000256" key="5">
    <source>
        <dbReference type="ARBA" id="ARBA00023136"/>
    </source>
</evidence>
<keyword evidence="5" id="KW-0472">Membrane</keyword>
<evidence type="ECO:0000256" key="1">
    <source>
        <dbReference type="ARBA" id="ARBA00004635"/>
    </source>
</evidence>
<evidence type="ECO:0000256" key="7">
    <source>
        <dbReference type="ARBA" id="ARBA00023288"/>
    </source>
</evidence>
<dbReference type="Pfam" id="PF25198">
    <property type="entry name" value="Spore_GerAC_N"/>
    <property type="match status" value="1"/>
</dbReference>
<evidence type="ECO:0000256" key="3">
    <source>
        <dbReference type="ARBA" id="ARBA00022544"/>
    </source>
</evidence>
<evidence type="ECO:0000256" key="2">
    <source>
        <dbReference type="ARBA" id="ARBA00007886"/>
    </source>
</evidence>
<dbReference type="InterPro" id="IPR046953">
    <property type="entry name" value="Spore_GerAC-like_C"/>
</dbReference>
<dbReference type="InterPro" id="IPR057336">
    <property type="entry name" value="GerAC_N"/>
</dbReference>
<feature type="domain" description="Spore germination GerAC-like C-terminal" evidence="8">
    <location>
        <begin position="213"/>
        <end position="377"/>
    </location>
</feature>
<dbReference type="Gene3D" id="6.20.190.10">
    <property type="entry name" value="Nutrient germinant receptor protein C, domain 1"/>
    <property type="match status" value="1"/>
</dbReference>
<keyword evidence="3" id="KW-0309">Germination</keyword>
<evidence type="ECO:0000259" key="9">
    <source>
        <dbReference type="Pfam" id="PF25198"/>
    </source>
</evidence>
<keyword evidence="11" id="KW-1185">Reference proteome</keyword>
<proteinExistence type="inferred from homology"/>
<name>A0ABR8Y2T5_9BACL</name>
<dbReference type="EMBL" id="JACSPZ010000011">
    <property type="protein sequence ID" value="MBD8038520.1"/>
    <property type="molecule type" value="Genomic_DNA"/>
</dbReference>
<feature type="domain" description="Spore germination protein N-terminal" evidence="9">
    <location>
        <begin position="23"/>
        <end position="193"/>
    </location>
</feature>
<gene>
    <name evidence="10" type="ORF">H9635_17380</name>
</gene>
<comment type="similarity">
    <text evidence="2">Belongs to the GerABKC lipoprotein family.</text>
</comment>
<keyword evidence="4" id="KW-0732">Signal</keyword>
<keyword evidence="7" id="KW-0449">Lipoprotein</keyword>
<keyword evidence="6" id="KW-0564">Palmitate</keyword>
<dbReference type="PROSITE" id="PS51257">
    <property type="entry name" value="PROKAR_LIPOPROTEIN"/>
    <property type="match status" value="1"/>
</dbReference>
<dbReference type="NCBIfam" id="TIGR02887">
    <property type="entry name" value="spore_ger_x_C"/>
    <property type="match status" value="1"/>
</dbReference>
<evidence type="ECO:0000256" key="4">
    <source>
        <dbReference type="ARBA" id="ARBA00022729"/>
    </source>
</evidence>
<dbReference type="PANTHER" id="PTHR35789:SF1">
    <property type="entry name" value="SPORE GERMINATION PROTEIN B3"/>
    <property type="match status" value="1"/>
</dbReference>
<dbReference type="Gene3D" id="3.30.300.210">
    <property type="entry name" value="Nutrient germinant receptor protein C, domain 3"/>
    <property type="match status" value="1"/>
</dbReference>
<protein>
    <submittedName>
        <fullName evidence="10">Ger(X)C family spore germination protein</fullName>
    </submittedName>
</protein>
<accession>A0ABR8Y2T5</accession>
<evidence type="ECO:0000313" key="10">
    <source>
        <dbReference type="EMBL" id="MBD8038520.1"/>
    </source>
</evidence>
<evidence type="ECO:0000259" key="8">
    <source>
        <dbReference type="Pfam" id="PF05504"/>
    </source>
</evidence>